<comment type="caution">
    <text evidence="1">The sequence shown here is derived from an EMBL/GenBank/DDBJ whole genome shotgun (WGS) entry which is preliminary data.</text>
</comment>
<evidence type="ECO:0000313" key="2">
    <source>
        <dbReference type="Proteomes" id="UP000005939"/>
    </source>
</evidence>
<reference evidence="1 2" key="1">
    <citation type="submission" date="2011-10" db="EMBL/GenBank/DDBJ databases">
        <title>Genome Sequence of Commensalibacter intestini A911, isolated from Drosophila gut.</title>
        <authorList>
            <person name="Lee W.-J."/>
            <person name="Kim E.-K."/>
        </authorList>
    </citation>
    <scope>NUCLEOTIDE SEQUENCE [LARGE SCALE GENOMIC DNA]</scope>
    <source>
        <strain evidence="1 2">A911</strain>
    </source>
</reference>
<sequence length="64" mass="7178">MAIDDKTFKKIAAALGIDPLKLLVSPQDAPTIDFLSKMNSIIQKMDDETKMQWLSLGEKLTNKK</sequence>
<name>G6F3E5_9PROT</name>
<dbReference type="AlphaFoldDB" id="G6F3E5"/>
<accession>G6F3E5</accession>
<protein>
    <submittedName>
        <fullName evidence="1">Uncharacterized protein</fullName>
    </submittedName>
</protein>
<organism evidence="1 2">
    <name type="scientific">Commensalibacter intestini A911</name>
    <dbReference type="NCBI Taxonomy" id="1088868"/>
    <lineage>
        <taxon>Bacteria</taxon>
        <taxon>Pseudomonadati</taxon>
        <taxon>Pseudomonadota</taxon>
        <taxon>Alphaproteobacteria</taxon>
        <taxon>Acetobacterales</taxon>
        <taxon>Acetobacteraceae</taxon>
    </lineage>
</organism>
<proteinExistence type="predicted"/>
<dbReference type="Proteomes" id="UP000005939">
    <property type="component" value="Unassembled WGS sequence"/>
</dbReference>
<gene>
    <name evidence="1" type="ORF">CIN_21410</name>
</gene>
<dbReference type="EMBL" id="AGFR01000017">
    <property type="protein sequence ID" value="EHD12937.1"/>
    <property type="molecule type" value="Genomic_DNA"/>
</dbReference>
<evidence type="ECO:0000313" key="1">
    <source>
        <dbReference type="EMBL" id="EHD12937.1"/>
    </source>
</evidence>